<feature type="region of interest" description="Disordered" evidence="4">
    <location>
        <begin position="23"/>
        <end position="83"/>
    </location>
</feature>
<dbReference type="PANTHER" id="PTHR46548:SF1">
    <property type="entry name" value="BAH AND TFIIS DOMAIN-CONTAINING PROTEIN-RELATED"/>
    <property type="match status" value="1"/>
</dbReference>
<evidence type="ECO:0000313" key="7">
    <source>
        <dbReference type="EnsemblPlants" id="OB02G39100.1"/>
    </source>
</evidence>
<dbReference type="InterPro" id="IPR043151">
    <property type="entry name" value="BAH_sf"/>
</dbReference>
<gene>
    <name evidence="7" type="primary">LOC102719081</name>
</gene>
<feature type="compositionally biased region" description="Low complexity" evidence="4">
    <location>
        <begin position="564"/>
        <end position="578"/>
    </location>
</feature>
<feature type="compositionally biased region" description="Polar residues" evidence="4">
    <location>
        <begin position="241"/>
        <end position="258"/>
    </location>
</feature>
<dbReference type="STRING" id="4533.J3LGZ3"/>
<dbReference type="OrthoDB" id="1917005at2759"/>
<dbReference type="InterPro" id="IPR003617">
    <property type="entry name" value="TFIIS/CRSP70_N_sub"/>
</dbReference>
<feature type="region of interest" description="Disordered" evidence="4">
    <location>
        <begin position="1576"/>
        <end position="1599"/>
    </location>
</feature>
<feature type="compositionally biased region" description="Basic and acidic residues" evidence="4">
    <location>
        <begin position="892"/>
        <end position="903"/>
    </location>
</feature>
<feature type="region of interest" description="Disordered" evidence="4">
    <location>
        <begin position="1062"/>
        <end position="1120"/>
    </location>
</feature>
<dbReference type="CDD" id="cd04713">
    <property type="entry name" value="BAH_plant_3"/>
    <property type="match status" value="1"/>
</dbReference>
<feature type="compositionally biased region" description="Basic and acidic residues" evidence="4">
    <location>
        <begin position="266"/>
        <end position="278"/>
    </location>
</feature>
<name>J3LGZ3_ORYBR</name>
<proteinExistence type="predicted"/>
<keyword evidence="8" id="KW-1185">Reference proteome</keyword>
<dbReference type="Proteomes" id="UP000006038">
    <property type="component" value="Unassembled WGS sequence"/>
</dbReference>
<comment type="subcellular location">
    <subcellularLocation>
        <location evidence="1 3">Nucleus</location>
    </subcellularLocation>
</comment>
<evidence type="ECO:0000256" key="4">
    <source>
        <dbReference type="SAM" id="MobiDB-lite"/>
    </source>
</evidence>
<evidence type="ECO:0000256" key="1">
    <source>
        <dbReference type="ARBA" id="ARBA00004123"/>
    </source>
</evidence>
<dbReference type="PROSITE" id="PS51038">
    <property type="entry name" value="BAH"/>
    <property type="match status" value="1"/>
</dbReference>
<feature type="compositionally biased region" description="Polar residues" evidence="4">
    <location>
        <begin position="519"/>
        <end position="548"/>
    </location>
</feature>
<dbReference type="SMART" id="SM00439">
    <property type="entry name" value="BAH"/>
    <property type="match status" value="1"/>
</dbReference>
<dbReference type="eggNOG" id="KOG1886">
    <property type="taxonomic scope" value="Eukaryota"/>
</dbReference>
<feature type="compositionally biased region" description="Pro residues" evidence="4">
    <location>
        <begin position="47"/>
        <end position="62"/>
    </location>
</feature>
<reference evidence="7" key="1">
    <citation type="submission" date="2013-04" db="UniProtKB">
        <authorList>
            <consortium name="EnsemblPlants"/>
        </authorList>
    </citation>
    <scope>IDENTIFICATION</scope>
</reference>
<dbReference type="PANTHER" id="PTHR46548">
    <property type="entry name" value="BAH AND TFIIS DOMAIN-CONTAINING PROTEIN-RELATED"/>
    <property type="match status" value="1"/>
</dbReference>
<feature type="compositionally biased region" description="Basic and acidic residues" evidence="4">
    <location>
        <begin position="943"/>
        <end position="959"/>
    </location>
</feature>
<evidence type="ECO:0000313" key="8">
    <source>
        <dbReference type="Proteomes" id="UP000006038"/>
    </source>
</evidence>
<dbReference type="KEGG" id="obr:102719081"/>
<dbReference type="Gramene" id="OB02G39100.1">
    <property type="protein sequence ID" value="OB02G39100.1"/>
    <property type="gene ID" value="OB02G39100"/>
</dbReference>
<dbReference type="HOGENOM" id="CLU_001647_0_0_1"/>
<feature type="domain" description="TFIIS N-terminal" evidence="6">
    <location>
        <begin position="373"/>
        <end position="450"/>
    </location>
</feature>
<dbReference type="EnsemblPlants" id="OB02G39100.1">
    <property type="protein sequence ID" value="OB02G39100.1"/>
    <property type="gene ID" value="OB02G39100"/>
</dbReference>
<feature type="region of interest" description="Disordered" evidence="4">
    <location>
        <begin position="1319"/>
        <end position="1347"/>
    </location>
</feature>
<dbReference type="PROSITE" id="PS51319">
    <property type="entry name" value="TFIIS_N"/>
    <property type="match status" value="1"/>
</dbReference>
<dbReference type="OMA" id="WDTERFG"/>
<dbReference type="SUPFAM" id="SSF47676">
    <property type="entry name" value="Conserved domain common to transcription factors TFIIS, elongin A, CRSP70"/>
    <property type="match status" value="1"/>
</dbReference>
<sequence>MHGWREGGGEGCGKSRRLVRHMWPVTRVEAAPPQAQGQASPPSRSSVPPPLTTSYPPAPTTPPAAAHKKDRVDSPRPASSDSFVKDGREFRVGDCALFQAVEVPPFIGLIRWIEKKEDGFPKLRVSWLYRPADIKLNKGIQLSAAPNEIFYSFHQDETSAVSLLHPCKVAFLRKGVELPAGISSFVCWRVYDIDNRCLWWLTDQDYINERQEEVNRLLYRTKLEMHAAVQSGGRSPKRLNGPSSAQQKSGSDGAQNCGLSKGKKRDRGEQGTDLAKRDRERVLKVEDGEPGNFKMENLKSEITKITEKGGLPHAEAAEKLVHLMQLDRTERKIDLAGRVMLADIISATESPDCLGRFVQLRGLPIFDDWLQEAHKGKSGEAGSPKETDKPMEDLLLALLRALAKLPINLTALQSCSIGKSVNHLRSHKNPDIQKKAKCLVENWKKRVDAEMKSNDVKPVVSGQAVSWPGKPGFPEISSAGNRRSGSSEPSLKSPVSQLSSSKALTSKPGNADAPAKSSPVVSGSSKLQHMQPGNTVTNLKEQPCRSTGGTCGSELPVVKEEKSSSSSQSMNNSQSCSSEHAKTIGSSKEDARSSTAASGIAGRTSGSSSRVHRRTNNGILGSGVQKEAVVARSTSVDRSSLPEKAPQSGTACEKGTDIPSDQGNGHRLIVRFPNPARSPARSASGCSFEEGSRASSPDKHEQSDRRVKMKIENSNPPHLGNDTNAESWHSNDVKGTSVSEEGDKSPHAMLTDDRSRTTEEAGKDAPASRVVCSDVNEKGVCSSESGGRNSFNPMNALIEIKYSEASHSLQAGDDTAMNLLASVAGEISKSELISSSASPRNSPANEEGREGDNVGKLKVQSDMDLSRHSGPTNNAEKITSDKGEKIGAGLVTKEEQCHVDAKDNMVPGINTKDVESPKTENHEVGNTDKCSNLVSSHGLLGDDGEKLVTKQPADIKIDPKSNTSSYTTTELRGSDKQAHGLLKSTDQKHRLGQPDNSEAIDRSGDSAAVKLDVEPSFSSSTMEVKKSDGMLVGNTVLREQVKELPSSSADATKLAVPVGNGISIKESKDNSSESSSHARPGATNSQDTENSARHSSKKSSDDASGNEDLVSSDDGSSFAAKISSSATAKLDFDLNEGIPGDEVHQSEPDTSPAICSSAIHLPRPSPLSAPITVAAPAKGPFVPPENLLRLKPETGWKGSAATSAFRPAEPRKILEMTLSASGNPASDTSGKHRPALDIDLNVADDQFLEEDVSQSSVQTTGSESGNTRRSNGPVRSVGIELDLNRADEVAENGQFVPNTSHRVEVPLLSRPLPGIFSSANTNGSRDFDLNNGPTLDEAGTEHAPRNLSSKNISSIPFLPQVSGVRMNRAEMSNVSPWFASANPCTPVAVQSFLPSRGEQPHPVETAAGSGTQRIITSLSDGVQRGNDSSRAPVISASPTMVFHPPAYQYAGFPFTPAVHLQAPSFSIGSTSFTNSAPTGVSYFPSIAPTLLGPAGGMPAQHARQYAINLPEGTSTVGHDSNRKWGRQGLDLNSGPGSVDAEIKDERVSLPVRQNLITPPHAFVEEHPRAYQMPGVGIKRKEPEGSWDAERSSYKQLSWH</sequence>
<feature type="region of interest" description="Disordered" evidence="4">
    <location>
        <begin position="1133"/>
        <end position="1163"/>
    </location>
</feature>
<keyword evidence="2 3" id="KW-0539">Nucleus</keyword>
<feature type="compositionally biased region" description="Basic and acidic residues" evidence="4">
    <location>
        <begin position="912"/>
        <end position="926"/>
    </location>
</feature>
<dbReference type="CDD" id="cd00183">
    <property type="entry name" value="TFIIS_I"/>
    <property type="match status" value="1"/>
</dbReference>
<feature type="compositionally biased region" description="Polar residues" evidence="4">
    <location>
        <begin position="478"/>
        <end position="488"/>
    </location>
</feature>
<evidence type="ECO:0000256" key="3">
    <source>
        <dbReference type="PROSITE-ProRule" id="PRU00649"/>
    </source>
</evidence>
<evidence type="ECO:0008006" key="9">
    <source>
        <dbReference type="Google" id="ProtNLM"/>
    </source>
</evidence>
<feature type="compositionally biased region" description="Low complexity" evidence="4">
    <location>
        <begin position="489"/>
        <end position="502"/>
    </location>
</feature>
<dbReference type="InterPro" id="IPR001025">
    <property type="entry name" value="BAH_dom"/>
</dbReference>
<dbReference type="GeneID" id="102719081"/>
<organism evidence="7">
    <name type="scientific">Oryza brachyantha</name>
    <name type="common">malo sina</name>
    <dbReference type="NCBI Taxonomy" id="4533"/>
    <lineage>
        <taxon>Eukaryota</taxon>
        <taxon>Viridiplantae</taxon>
        <taxon>Streptophyta</taxon>
        <taxon>Embryophyta</taxon>
        <taxon>Tracheophyta</taxon>
        <taxon>Spermatophyta</taxon>
        <taxon>Magnoliopsida</taxon>
        <taxon>Liliopsida</taxon>
        <taxon>Poales</taxon>
        <taxon>Poaceae</taxon>
        <taxon>BOP clade</taxon>
        <taxon>Oryzoideae</taxon>
        <taxon>Oryzeae</taxon>
        <taxon>Oryzinae</taxon>
        <taxon>Oryza</taxon>
    </lineage>
</organism>
<feature type="compositionally biased region" description="Basic and acidic residues" evidence="4">
    <location>
        <begin position="579"/>
        <end position="592"/>
    </location>
</feature>
<dbReference type="GO" id="GO:0003682">
    <property type="term" value="F:chromatin binding"/>
    <property type="evidence" value="ECO:0007669"/>
    <property type="project" value="InterPro"/>
</dbReference>
<dbReference type="Gene3D" id="1.20.930.10">
    <property type="entry name" value="Conserved domain common to transcription factors TFIIS, elongin A, CRSP70"/>
    <property type="match status" value="1"/>
</dbReference>
<feature type="compositionally biased region" description="Polar residues" evidence="4">
    <location>
        <begin position="960"/>
        <end position="971"/>
    </location>
</feature>
<evidence type="ECO:0000259" key="6">
    <source>
        <dbReference type="PROSITE" id="PS51319"/>
    </source>
</evidence>
<dbReference type="Pfam" id="PF08711">
    <property type="entry name" value="Med26"/>
    <property type="match status" value="1"/>
</dbReference>
<feature type="region of interest" description="Disordered" evidence="4">
    <location>
        <begin position="1513"/>
        <end position="1538"/>
    </location>
</feature>
<protein>
    <recommendedName>
        <fullName evidence="9">BAH domain-containing protein</fullName>
    </recommendedName>
</protein>
<dbReference type="Pfam" id="PF01426">
    <property type="entry name" value="BAH"/>
    <property type="match status" value="1"/>
</dbReference>
<feature type="compositionally biased region" description="Basic and acidic residues" evidence="4">
    <location>
        <begin position="690"/>
        <end position="711"/>
    </location>
</feature>
<feature type="compositionally biased region" description="Polar residues" evidence="4">
    <location>
        <begin position="712"/>
        <end position="739"/>
    </location>
</feature>
<accession>J3LGZ3</accession>
<dbReference type="RefSeq" id="XP_006647872.1">
    <property type="nucleotide sequence ID" value="XM_006647809.3"/>
</dbReference>
<dbReference type="InterPro" id="IPR017923">
    <property type="entry name" value="TFIIS_N"/>
</dbReference>
<feature type="region of interest" description="Disordered" evidence="4">
    <location>
        <begin position="1250"/>
        <end position="1275"/>
    </location>
</feature>
<dbReference type="InterPro" id="IPR035441">
    <property type="entry name" value="TFIIS/LEDGF_dom_sf"/>
</dbReference>
<dbReference type="Gene3D" id="2.30.30.490">
    <property type="match status" value="1"/>
</dbReference>
<feature type="domain" description="BAH" evidence="5">
    <location>
        <begin position="88"/>
        <end position="202"/>
    </location>
</feature>
<feature type="compositionally biased region" description="Basic and acidic residues" evidence="4">
    <location>
        <begin position="741"/>
        <end position="763"/>
    </location>
</feature>
<feature type="compositionally biased region" description="Polar residues" evidence="4">
    <location>
        <begin position="1253"/>
        <end position="1270"/>
    </location>
</feature>
<feature type="region of interest" description="Disordered" evidence="4">
    <location>
        <begin position="830"/>
        <end position="1032"/>
    </location>
</feature>
<dbReference type="GO" id="GO:0005634">
    <property type="term" value="C:nucleus"/>
    <property type="evidence" value="ECO:0007669"/>
    <property type="project" value="UniProtKB-SubCell"/>
</dbReference>
<feature type="region of interest" description="Disordered" evidence="4">
    <location>
        <begin position="229"/>
        <end position="278"/>
    </location>
</feature>
<feature type="compositionally biased region" description="Basic and acidic residues" evidence="4">
    <location>
        <begin position="1578"/>
        <end position="1592"/>
    </location>
</feature>
<feature type="compositionally biased region" description="Low complexity" evidence="4">
    <location>
        <begin position="30"/>
        <end position="46"/>
    </location>
</feature>
<feature type="compositionally biased region" description="Basic and acidic residues" evidence="4">
    <location>
        <begin position="846"/>
        <end position="867"/>
    </location>
</feature>
<evidence type="ECO:0000259" key="5">
    <source>
        <dbReference type="PROSITE" id="PS51038"/>
    </source>
</evidence>
<evidence type="ECO:0000256" key="2">
    <source>
        <dbReference type="ARBA" id="ARBA00023242"/>
    </source>
</evidence>
<feature type="region of interest" description="Disordered" evidence="4">
    <location>
        <begin position="459"/>
        <end position="770"/>
    </location>
</feature>
<dbReference type="RefSeq" id="XP_015689268.1">
    <property type="nucleotide sequence ID" value="XM_015833782.2"/>
</dbReference>
<dbReference type="SMART" id="SM00509">
    <property type="entry name" value="TFS2N"/>
    <property type="match status" value="1"/>
</dbReference>
<feature type="compositionally biased region" description="Low complexity" evidence="4">
    <location>
        <begin position="830"/>
        <end position="845"/>
    </location>
</feature>